<dbReference type="InterPro" id="IPR002550">
    <property type="entry name" value="CNNM"/>
</dbReference>
<evidence type="ECO:0000256" key="5">
    <source>
        <dbReference type="ARBA" id="ARBA00022737"/>
    </source>
</evidence>
<name>A0A7W6W8Q6_9PROT</name>
<evidence type="ECO:0000256" key="4">
    <source>
        <dbReference type="ARBA" id="ARBA00022692"/>
    </source>
</evidence>
<dbReference type="AlphaFoldDB" id="A0A7W6W8Q6"/>
<dbReference type="GO" id="GO:0005886">
    <property type="term" value="C:plasma membrane"/>
    <property type="evidence" value="ECO:0007669"/>
    <property type="project" value="UniProtKB-SubCell"/>
</dbReference>
<keyword evidence="4 10" id="KW-0812">Transmembrane</keyword>
<comment type="similarity">
    <text evidence="2">Belongs to the UPF0053 family. Hemolysin C subfamily.</text>
</comment>
<evidence type="ECO:0000256" key="8">
    <source>
        <dbReference type="ARBA" id="ARBA00023136"/>
    </source>
</evidence>
<keyword evidence="15" id="KW-1185">Reference proteome</keyword>
<evidence type="ECO:0000256" key="7">
    <source>
        <dbReference type="ARBA" id="ARBA00023122"/>
    </source>
</evidence>
<dbReference type="SUPFAM" id="SSF54631">
    <property type="entry name" value="CBS-domain pair"/>
    <property type="match status" value="1"/>
</dbReference>
<feature type="transmembrane region" description="Helical" evidence="11">
    <location>
        <begin position="119"/>
        <end position="137"/>
    </location>
</feature>
<feature type="domain" description="CNNM transmembrane" evidence="13">
    <location>
        <begin position="1"/>
        <end position="193"/>
    </location>
</feature>
<evidence type="ECO:0000256" key="11">
    <source>
        <dbReference type="SAM" id="Phobius"/>
    </source>
</evidence>
<evidence type="ECO:0000256" key="3">
    <source>
        <dbReference type="ARBA" id="ARBA00022475"/>
    </source>
</evidence>
<keyword evidence="5" id="KW-0677">Repeat</keyword>
<dbReference type="RefSeq" id="WP_184042289.1">
    <property type="nucleotide sequence ID" value="NZ_JACIGK010000001.1"/>
</dbReference>
<evidence type="ECO:0000259" key="13">
    <source>
        <dbReference type="PROSITE" id="PS51846"/>
    </source>
</evidence>
<dbReference type="EMBL" id="JACIGK010000001">
    <property type="protein sequence ID" value="MBB4264666.1"/>
    <property type="molecule type" value="Genomic_DNA"/>
</dbReference>
<dbReference type="InterPro" id="IPR046342">
    <property type="entry name" value="CBS_dom_sf"/>
</dbReference>
<dbReference type="Pfam" id="PF01595">
    <property type="entry name" value="CNNM"/>
    <property type="match status" value="1"/>
</dbReference>
<dbReference type="SMART" id="SM01091">
    <property type="entry name" value="CorC_HlyC"/>
    <property type="match status" value="1"/>
</dbReference>
<keyword evidence="3" id="KW-1003">Cell membrane</keyword>
<dbReference type="InterPro" id="IPR000644">
    <property type="entry name" value="CBS_dom"/>
</dbReference>
<evidence type="ECO:0000256" key="2">
    <source>
        <dbReference type="ARBA" id="ARBA00006446"/>
    </source>
</evidence>
<dbReference type="FunFam" id="3.10.580.10:FF:000002">
    <property type="entry name" value="Magnesium/cobalt efflux protein CorC"/>
    <property type="match status" value="1"/>
</dbReference>
<feature type="transmembrane region" description="Helical" evidence="11">
    <location>
        <begin position="88"/>
        <end position="107"/>
    </location>
</feature>
<organism evidence="14 15">
    <name type="scientific">Roseospira visakhapatnamensis</name>
    <dbReference type="NCBI Taxonomy" id="390880"/>
    <lineage>
        <taxon>Bacteria</taxon>
        <taxon>Pseudomonadati</taxon>
        <taxon>Pseudomonadota</taxon>
        <taxon>Alphaproteobacteria</taxon>
        <taxon>Rhodospirillales</taxon>
        <taxon>Rhodospirillaceae</taxon>
        <taxon>Roseospira</taxon>
    </lineage>
</organism>
<dbReference type="PROSITE" id="PS51371">
    <property type="entry name" value="CBS"/>
    <property type="match status" value="2"/>
</dbReference>
<evidence type="ECO:0000256" key="10">
    <source>
        <dbReference type="PROSITE-ProRule" id="PRU01193"/>
    </source>
</evidence>
<keyword evidence="6 10" id="KW-1133">Transmembrane helix</keyword>
<dbReference type="PROSITE" id="PS51846">
    <property type="entry name" value="CNNM"/>
    <property type="match status" value="1"/>
</dbReference>
<dbReference type="Gene3D" id="3.30.465.10">
    <property type="match status" value="1"/>
</dbReference>
<dbReference type="InterPro" id="IPR005170">
    <property type="entry name" value="Transptr-assoc_dom"/>
</dbReference>
<feature type="domain" description="CBS" evidence="12">
    <location>
        <begin position="212"/>
        <end position="275"/>
    </location>
</feature>
<keyword evidence="7 9" id="KW-0129">CBS domain</keyword>
<evidence type="ECO:0000313" key="15">
    <source>
        <dbReference type="Proteomes" id="UP000554286"/>
    </source>
</evidence>
<dbReference type="PANTHER" id="PTHR22777:SF32">
    <property type="entry name" value="UPF0053 INNER MEMBRANE PROTEIN YFJD"/>
    <property type="match status" value="1"/>
</dbReference>
<reference evidence="14 15" key="1">
    <citation type="submission" date="2020-08" db="EMBL/GenBank/DDBJ databases">
        <title>Genome sequencing of Purple Non-Sulfur Bacteria from various extreme environments.</title>
        <authorList>
            <person name="Mayer M."/>
        </authorList>
    </citation>
    <scope>NUCLEOTIDE SEQUENCE [LARGE SCALE GENOMIC DNA]</scope>
    <source>
        <strain evidence="14 15">JA131</strain>
    </source>
</reference>
<gene>
    <name evidence="14" type="ORF">GGD89_000272</name>
</gene>
<evidence type="ECO:0000259" key="12">
    <source>
        <dbReference type="PROSITE" id="PS51371"/>
    </source>
</evidence>
<feature type="domain" description="CBS" evidence="12">
    <location>
        <begin position="280"/>
        <end position="337"/>
    </location>
</feature>
<evidence type="ECO:0000256" key="9">
    <source>
        <dbReference type="PROSITE-ProRule" id="PRU00703"/>
    </source>
</evidence>
<dbReference type="Pfam" id="PF03471">
    <property type="entry name" value="CorC_HlyC"/>
    <property type="match status" value="1"/>
</dbReference>
<accession>A0A7W6W8Q6</accession>
<protein>
    <submittedName>
        <fullName evidence="14">Mg2+/Co2+ transporter CorB</fullName>
    </submittedName>
</protein>
<dbReference type="Proteomes" id="UP000554286">
    <property type="component" value="Unassembled WGS sequence"/>
</dbReference>
<evidence type="ECO:0000256" key="1">
    <source>
        <dbReference type="ARBA" id="ARBA00004651"/>
    </source>
</evidence>
<dbReference type="InterPro" id="IPR016169">
    <property type="entry name" value="FAD-bd_PCMH_sub2"/>
</dbReference>
<evidence type="ECO:0000256" key="6">
    <source>
        <dbReference type="ARBA" id="ARBA00022989"/>
    </source>
</evidence>
<dbReference type="CDD" id="cd04590">
    <property type="entry name" value="CBS_pair_CorC_HlyC_assoc"/>
    <property type="match status" value="1"/>
</dbReference>
<dbReference type="Pfam" id="PF00571">
    <property type="entry name" value="CBS"/>
    <property type="match status" value="2"/>
</dbReference>
<comment type="caution">
    <text evidence="14">The sequence shown here is derived from an EMBL/GenBank/DDBJ whole genome shotgun (WGS) entry which is preliminary data.</text>
</comment>
<sequence>MIETLVAILFLLVLSGLFSGSETALTAASRPLMLELEKSGNSRARIVNTVLKTREQLIGTILLGNNLVNILASSLATSVMITAFGETGVVYATMVMTLLVLIFAEILPKTYALTHTNTMALAVAPIMRALTFVFWPVTRVIQGLVQVMLKLFKADAGQEKSAATALAELRGAIEFHTAEADGPGPSGQTVRRERAMLKSVLDLADVEVGEIMVHRSRLVMIDANLPASEIVEQVLNSAYTRIPLWRDRMDNIIGVLHVKALLRAVQAHTGSLDDLNVVSLAAPPWFIPDTTTLLHQLQAFRERREHFTLVVDEYGTIMGVVTLEDILEEIVGEISDEHDVQIQGVRPLGDGAFMVAGDVTIRDLNREFEWALPDDVANTLAGLILHEARRIPEQGQVFLFHGFRFEVVKRVRNRLTSIRVAPPAREPEAG</sequence>
<dbReference type="PANTHER" id="PTHR22777">
    <property type="entry name" value="HEMOLYSIN-RELATED"/>
    <property type="match status" value="1"/>
</dbReference>
<keyword evidence="8 10" id="KW-0472">Membrane</keyword>
<dbReference type="SUPFAM" id="SSF56176">
    <property type="entry name" value="FAD-binding/transporter-associated domain-like"/>
    <property type="match status" value="1"/>
</dbReference>
<comment type="subcellular location">
    <subcellularLocation>
        <location evidence="1">Cell membrane</location>
        <topology evidence="1">Multi-pass membrane protein</topology>
    </subcellularLocation>
</comment>
<dbReference type="Gene3D" id="3.10.580.10">
    <property type="entry name" value="CBS-domain"/>
    <property type="match status" value="1"/>
</dbReference>
<dbReference type="InterPro" id="IPR044751">
    <property type="entry name" value="Ion_transp-like_CBS"/>
</dbReference>
<proteinExistence type="inferred from homology"/>
<dbReference type="GO" id="GO:0050660">
    <property type="term" value="F:flavin adenine dinucleotide binding"/>
    <property type="evidence" value="ECO:0007669"/>
    <property type="project" value="InterPro"/>
</dbReference>
<evidence type="ECO:0000313" key="14">
    <source>
        <dbReference type="EMBL" id="MBB4264666.1"/>
    </source>
</evidence>
<dbReference type="InterPro" id="IPR036318">
    <property type="entry name" value="FAD-bd_PCMH-like_sf"/>
</dbReference>